<comment type="caution">
    <text evidence="2">The sequence shown here is derived from an EMBL/GenBank/DDBJ whole genome shotgun (WGS) entry which is preliminary data.</text>
</comment>
<proteinExistence type="predicted"/>
<sequence>MLRFISAAALAATLSFAPSVGSGQLIGRAANVQAAAATVPMHKAAADAFGLAHVADSGLAPGQSADDFRTWVSGSGGNRDNVVAFGNFLAAEGVGSIVPLWELTRTSSSWRECGAEPFEAPPPDKWEHIVTTLKFVRDDVVPAVGQVEAVSGYRNAKLNACSDGAPKSAHREFFALDLTPVNAAVDRDDMIRSVCAAHARDGARYDAGLGFYTGRRFHVDSSGFRKWGPNGKGATSPCVHYA</sequence>
<gene>
    <name evidence="2" type="ORF">LZ519_04710</name>
</gene>
<dbReference type="SUPFAM" id="SSF55166">
    <property type="entry name" value="Hedgehog/DD-peptidase"/>
    <property type="match status" value="1"/>
</dbReference>
<dbReference type="Gene3D" id="3.30.1380.10">
    <property type="match status" value="1"/>
</dbReference>
<keyword evidence="3" id="KW-1185">Reference proteome</keyword>
<keyword evidence="2" id="KW-0378">Hydrolase</keyword>
<dbReference type="InterPro" id="IPR009045">
    <property type="entry name" value="Zn_M74/Hedgehog-like"/>
</dbReference>
<name>A0ABT0RED9_9SPHN</name>
<evidence type="ECO:0000313" key="2">
    <source>
        <dbReference type="EMBL" id="MCL6678619.1"/>
    </source>
</evidence>
<keyword evidence="2" id="KW-0121">Carboxypeptidase</keyword>
<organism evidence="2 3">
    <name type="scientific">Sphingomonas anseongensis</name>
    <dbReference type="NCBI Taxonomy" id="2908207"/>
    <lineage>
        <taxon>Bacteria</taxon>
        <taxon>Pseudomonadati</taxon>
        <taxon>Pseudomonadota</taxon>
        <taxon>Alphaproteobacteria</taxon>
        <taxon>Sphingomonadales</taxon>
        <taxon>Sphingomonadaceae</taxon>
        <taxon>Sphingomonas</taxon>
    </lineage>
</organism>
<protein>
    <submittedName>
        <fullName evidence="2">D-Ala-D-Ala carboxypeptidase family metallohydrolase</fullName>
    </submittedName>
</protein>
<dbReference type="EMBL" id="JAMGBC010000001">
    <property type="protein sequence ID" value="MCL6678619.1"/>
    <property type="molecule type" value="Genomic_DNA"/>
</dbReference>
<keyword evidence="2" id="KW-0645">Protease</keyword>
<evidence type="ECO:0000256" key="1">
    <source>
        <dbReference type="SAM" id="SignalP"/>
    </source>
</evidence>
<feature type="signal peptide" evidence="1">
    <location>
        <begin position="1"/>
        <end position="17"/>
    </location>
</feature>
<dbReference type="GO" id="GO:0004180">
    <property type="term" value="F:carboxypeptidase activity"/>
    <property type="evidence" value="ECO:0007669"/>
    <property type="project" value="UniProtKB-KW"/>
</dbReference>
<evidence type="ECO:0000313" key="3">
    <source>
        <dbReference type="Proteomes" id="UP001165343"/>
    </source>
</evidence>
<accession>A0ABT0RED9</accession>
<dbReference type="RefSeq" id="WP_249867563.1">
    <property type="nucleotide sequence ID" value="NZ_JAMGBC010000001.1"/>
</dbReference>
<reference evidence="2" key="1">
    <citation type="submission" date="2022-05" db="EMBL/GenBank/DDBJ databases">
        <authorList>
            <person name="Jo J.-H."/>
            <person name="Im W.-T."/>
        </authorList>
    </citation>
    <scope>NUCLEOTIDE SEQUENCE</scope>
    <source>
        <strain evidence="2">RG327</strain>
    </source>
</reference>
<feature type="chain" id="PRO_5047332276" evidence="1">
    <location>
        <begin position="18"/>
        <end position="242"/>
    </location>
</feature>
<dbReference type="Proteomes" id="UP001165343">
    <property type="component" value="Unassembled WGS sequence"/>
</dbReference>
<keyword evidence="1" id="KW-0732">Signal</keyword>